<gene>
    <name evidence="6" type="ORF">H8S57_14490</name>
</gene>
<name>A0A8J6JHU2_9FIRM</name>
<dbReference type="PROSITE" id="PS51257">
    <property type="entry name" value="PROKAR_LIPOPROTEIN"/>
    <property type="match status" value="1"/>
</dbReference>
<dbReference type="InterPro" id="IPR038404">
    <property type="entry name" value="TRAP_DctP_sf"/>
</dbReference>
<dbReference type="InterPro" id="IPR018389">
    <property type="entry name" value="DctP_fam"/>
</dbReference>
<dbReference type="NCBIfam" id="NF037995">
    <property type="entry name" value="TRAP_S1"/>
    <property type="match status" value="1"/>
</dbReference>
<feature type="signal peptide" evidence="5">
    <location>
        <begin position="1"/>
        <end position="24"/>
    </location>
</feature>
<feature type="chain" id="PRO_5039342865" evidence="5">
    <location>
        <begin position="25"/>
        <end position="369"/>
    </location>
</feature>
<dbReference type="RefSeq" id="WP_186908744.1">
    <property type="nucleotide sequence ID" value="NZ_JACOPP010000029.1"/>
</dbReference>
<dbReference type="Pfam" id="PF03480">
    <property type="entry name" value="DctP"/>
    <property type="match status" value="1"/>
</dbReference>
<evidence type="ECO:0000256" key="1">
    <source>
        <dbReference type="ARBA" id="ARBA00009023"/>
    </source>
</evidence>
<dbReference type="PANTHER" id="PTHR33376:SF7">
    <property type="entry name" value="C4-DICARBOXYLATE-BINDING PROTEIN DCTB"/>
    <property type="match status" value="1"/>
</dbReference>
<keyword evidence="7" id="KW-1185">Reference proteome</keyword>
<keyword evidence="3 5" id="KW-0732">Signal</keyword>
<feature type="region of interest" description="Disordered" evidence="4">
    <location>
        <begin position="23"/>
        <end position="55"/>
    </location>
</feature>
<dbReference type="CDD" id="cd13603">
    <property type="entry name" value="PBP2_TRAP_Siap_TeaA_like"/>
    <property type="match status" value="1"/>
</dbReference>
<evidence type="ECO:0000313" key="7">
    <source>
        <dbReference type="Proteomes" id="UP000661435"/>
    </source>
</evidence>
<accession>A0A8J6JHU2</accession>
<dbReference type="Gene3D" id="3.40.190.170">
    <property type="entry name" value="Bacterial extracellular solute-binding protein, family 7"/>
    <property type="match status" value="1"/>
</dbReference>
<dbReference type="Proteomes" id="UP000661435">
    <property type="component" value="Unassembled WGS sequence"/>
</dbReference>
<dbReference type="GO" id="GO:0055085">
    <property type="term" value="P:transmembrane transport"/>
    <property type="evidence" value="ECO:0007669"/>
    <property type="project" value="InterPro"/>
</dbReference>
<proteinExistence type="inferred from homology"/>
<evidence type="ECO:0000256" key="5">
    <source>
        <dbReference type="SAM" id="SignalP"/>
    </source>
</evidence>
<evidence type="ECO:0000256" key="4">
    <source>
        <dbReference type="SAM" id="MobiDB-lite"/>
    </source>
</evidence>
<dbReference type="EMBL" id="JACOPP010000029">
    <property type="protein sequence ID" value="MBC5734924.1"/>
    <property type="molecule type" value="Genomic_DNA"/>
</dbReference>
<organism evidence="6 7">
    <name type="scientific">Lawsonibacter hominis</name>
    <dbReference type="NCBI Taxonomy" id="2763053"/>
    <lineage>
        <taxon>Bacteria</taxon>
        <taxon>Bacillati</taxon>
        <taxon>Bacillota</taxon>
        <taxon>Clostridia</taxon>
        <taxon>Eubacteriales</taxon>
        <taxon>Oscillospiraceae</taxon>
        <taxon>Lawsonibacter</taxon>
    </lineage>
</organism>
<dbReference type="PANTHER" id="PTHR33376">
    <property type="match status" value="1"/>
</dbReference>
<comment type="similarity">
    <text evidence="1">Belongs to the bacterial solute-binding protein 7 family.</text>
</comment>
<dbReference type="AlphaFoldDB" id="A0A8J6JHU2"/>
<feature type="compositionally biased region" description="Low complexity" evidence="4">
    <location>
        <begin position="31"/>
        <end position="54"/>
    </location>
</feature>
<evidence type="ECO:0000256" key="3">
    <source>
        <dbReference type="ARBA" id="ARBA00022729"/>
    </source>
</evidence>
<sequence length="369" mass="40017">MKRITAIILSLAMVFALTSCGGQSGTGAPQTSAPETSAPETAAPETTAPDTTGPSFDEAVKLTFATAGKAGSLSALMYENWMDMVTERSGGKITFDYQPGGVLGNEGELFQQIMDGVIEAGGGGIATYTNYNTLAEVYQLPFLINSYETEWAALQTPEWDAIIDAVEESIGSVYICGAVDVGMRHIATVDKPVTCLADLAGLKIRTASSNVLIEALEDLGANPIVVGYTEVYSALSNGIVNGEDVNYMTAVVQSHYEVTKYFTEVGMYPYPTFLCFNKDFVDSLPEGYWDFMQECMDEAMETFFTETIVGADAEYRKTLEANGMTVYQLEDPDAWREAIQPLYDEYTAEGTDQRIIDFIAAVEAIKAAQ</sequence>
<evidence type="ECO:0000256" key="2">
    <source>
        <dbReference type="ARBA" id="ARBA00022448"/>
    </source>
</evidence>
<reference evidence="6" key="1">
    <citation type="submission" date="2020-08" db="EMBL/GenBank/DDBJ databases">
        <title>Genome public.</title>
        <authorList>
            <person name="Liu C."/>
            <person name="Sun Q."/>
        </authorList>
    </citation>
    <scope>NUCLEOTIDE SEQUENCE</scope>
    <source>
        <strain evidence="6">NSJ-51</strain>
    </source>
</reference>
<protein>
    <submittedName>
        <fullName evidence="6">TRAP transporter substrate-binding protein</fullName>
    </submittedName>
</protein>
<comment type="caution">
    <text evidence="6">The sequence shown here is derived from an EMBL/GenBank/DDBJ whole genome shotgun (WGS) entry which is preliminary data.</text>
</comment>
<keyword evidence="2" id="KW-0813">Transport</keyword>
<evidence type="ECO:0000313" key="6">
    <source>
        <dbReference type="EMBL" id="MBC5734924.1"/>
    </source>
</evidence>